<keyword evidence="3" id="KW-1185">Reference proteome</keyword>
<reference evidence="2 3" key="1">
    <citation type="submission" date="2017-11" db="EMBL/GenBank/DDBJ databases">
        <title>Complete genome sequence of Spiroplasma clarkii CN-5 (DSM 19994).</title>
        <authorList>
            <person name="Tsai Y.-M."/>
            <person name="Chang A."/>
            <person name="Lo W.-S."/>
            <person name="Kuo C.-H."/>
        </authorList>
    </citation>
    <scope>NUCLEOTIDE SEQUENCE [LARGE SCALE GENOMIC DNA]</scope>
    <source>
        <strain evidence="2 3">CN-5</strain>
    </source>
</reference>
<name>A0A1Y0KZM6_9MOLU</name>
<protein>
    <recommendedName>
        <fullName evidence="4">Lipoprotein</fullName>
    </recommendedName>
</protein>
<accession>A0A1Y0KZM6</accession>
<dbReference type="OrthoDB" id="395787at2"/>
<evidence type="ECO:0000313" key="2">
    <source>
        <dbReference type="EMBL" id="ATX70654.1"/>
    </source>
</evidence>
<feature type="chain" id="PRO_5013254098" description="Lipoprotein" evidence="1">
    <location>
        <begin position="24"/>
        <end position="185"/>
    </location>
</feature>
<dbReference type="AlphaFoldDB" id="A0A1Y0KZM6"/>
<dbReference type="PROSITE" id="PS51257">
    <property type="entry name" value="PROKAR_LIPOPROTEIN"/>
    <property type="match status" value="1"/>
</dbReference>
<dbReference type="NCBIfam" id="NF038029">
    <property type="entry name" value="LP_plasma"/>
    <property type="match status" value="1"/>
</dbReference>
<proteinExistence type="predicted"/>
<evidence type="ECO:0000313" key="3">
    <source>
        <dbReference type="Proteomes" id="UP000231179"/>
    </source>
</evidence>
<gene>
    <name evidence="2" type="ORF">SCLAR_v1c03240</name>
</gene>
<dbReference type="InterPro" id="IPR054816">
    <property type="entry name" value="Lipoprotein_mollicutes-type_CS"/>
</dbReference>
<dbReference type="KEGG" id="scla:SCLARK_00526"/>
<evidence type="ECO:0000256" key="1">
    <source>
        <dbReference type="SAM" id="SignalP"/>
    </source>
</evidence>
<dbReference type="EMBL" id="CP024870">
    <property type="protein sequence ID" value="ATX70654.1"/>
    <property type="molecule type" value="Genomic_DNA"/>
</dbReference>
<organism evidence="2 3">
    <name type="scientific">Spiroplasma clarkii</name>
    <dbReference type="NCBI Taxonomy" id="2139"/>
    <lineage>
        <taxon>Bacteria</taxon>
        <taxon>Bacillati</taxon>
        <taxon>Mycoplasmatota</taxon>
        <taxon>Mollicutes</taxon>
        <taxon>Entomoplasmatales</taxon>
        <taxon>Spiroplasmataceae</taxon>
        <taxon>Spiroplasma</taxon>
    </lineage>
</organism>
<dbReference type="Proteomes" id="UP000231179">
    <property type="component" value="Chromosome"/>
</dbReference>
<sequence>MKKLLSIIAAGTLMSSTAASVVACDKPSEKDDAKPTSAEKIAIENKDMFATPEMVWIESPGGFNLDEWEFDLSSLGVEITKENINEEIGKYLLNSLNPILKNGMEKSDFLNQSKENKGISLKDWIEKEAKTLLTKSAINTLLENPGTNMDRGFDSKFYIKEYNLDNQLIKVNLNDPVFHFIIWNR</sequence>
<evidence type="ECO:0008006" key="4">
    <source>
        <dbReference type="Google" id="ProtNLM"/>
    </source>
</evidence>
<dbReference type="RefSeq" id="WP_100254215.1">
    <property type="nucleotide sequence ID" value="NZ_CP015819.1"/>
</dbReference>
<feature type="signal peptide" evidence="1">
    <location>
        <begin position="1"/>
        <end position="23"/>
    </location>
</feature>
<keyword evidence="1" id="KW-0732">Signal</keyword>